<name>A0ABR2YVM6_9CHLO</name>
<protein>
    <recommendedName>
        <fullName evidence="4">Ribosomal RNA-processing protein 12-like conserved domain-containing protein</fullName>
    </recommendedName>
</protein>
<evidence type="ECO:0000313" key="2">
    <source>
        <dbReference type="EMBL" id="KAK9915726.1"/>
    </source>
</evidence>
<evidence type="ECO:0008006" key="4">
    <source>
        <dbReference type="Google" id="ProtNLM"/>
    </source>
</evidence>
<proteinExistence type="predicted"/>
<feature type="region of interest" description="Disordered" evidence="1">
    <location>
        <begin position="422"/>
        <end position="441"/>
    </location>
</feature>
<dbReference type="PANTHER" id="PTHR34105">
    <property type="entry name" value="PROLINE-, GLUTAMIC ACID- AND LEUCINE-RICH PROTEIN 1"/>
    <property type="match status" value="1"/>
</dbReference>
<evidence type="ECO:0000313" key="3">
    <source>
        <dbReference type="Proteomes" id="UP001491310"/>
    </source>
</evidence>
<comment type="caution">
    <text evidence="2">The sequence shown here is derived from an EMBL/GenBank/DDBJ whole genome shotgun (WGS) entry which is preliminary data.</text>
</comment>
<dbReference type="EMBL" id="JALJOT010000004">
    <property type="protein sequence ID" value="KAK9915726.1"/>
    <property type="molecule type" value="Genomic_DNA"/>
</dbReference>
<keyword evidence="3" id="KW-1185">Reference proteome</keyword>
<feature type="compositionally biased region" description="Basic residues" evidence="1">
    <location>
        <begin position="656"/>
        <end position="669"/>
    </location>
</feature>
<dbReference type="PANTHER" id="PTHR34105:SF1">
    <property type="entry name" value="PROLINE-, GLUTAMIC ACID- AND LEUCINE-RICH PROTEIN 1"/>
    <property type="match status" value="1"/>
</dbReference>
<organism evidence="2 3">
    <name type="scientific">Coccomyxa subellipsoidea</name>
    <dbReference type="NCBI Taxonomy" id="248742"/>
    <lineage>
        <taxon>Eukaryota</taxon>
        <taxon>Viridiplantae</taxon>
        <taxon>Chlorophyta</taxon>
        <taxon>core chlorophytes</taxon>
        <taxon>Trebouxiophyceae</taxon>
        <taxon>Trebouxiophyceae incertae sedis</taxon>
        <taxon>Coccomyxaceae</taxon>
        <taxon>Coccomyxa</taxon>
    </lineage>
</organism>
<feature type="region of interest" description="Disordered" evidence="1">
    <location>
        <begin position="637"/>
        <end position="669"/>
    </location>
</feature>
<accession>A0ABR2YVM6</accession>
<gene>
    <name evidence="2" type="ORF">WJX75_003282</name>
</gene>
<dbReference type="Proteomes" id="UP001491310">
    <property type="component" value="Unassembled WGS sequence"/>
</dbReference>
<sequence>MNVSAISKALLVKSLADSAAHGVHATIPFAEAVQQLSLIAEDSGNAGNRATSDVSEDIDSLIQVAINLASSNENSQTLAGVLLLRLAIDECSRQRFLQTFPAWGIKLLGVVKAATATEVRRSVWAALRSLFLRISHMLELPALAAVPTAFRSHLKLLGQFAGEALCGEHSIAAQRAAASHCLSLLPHVTGHVEQWSNAAQNVLATAHSQLDVLYMGLEDEAAAKFYRSAMKPDAVGIQAESAAARVVQNAQMVVLARQRLAASLDCLERLLTQAAPAPVPVPAHGVVQLSTRILSVDDSLVRAGRASPSATAYTELLAVLPGMHAAAAKLLQLLLQIGGGVLVPQHKGVTRLLADLLRRLAADPLSFLATSSWLVRREVYACAAALIRVGGWGPVRDLAAPVMQCMLLELYTAPAGAVQAPKAGGKQAKKRKRSKGDQGAGDLAGISSGSALLASAHGLKAPSAAVETRNAAAQTAVLMLVEELYKVGGAILGLEARAQLDAAVAHQAATAAAGCERASRSGAQAPRWAGVVLLAALRALLASVLAPCAHRPPFIAHALHAFRQGLSSADPELRAFCAGALLSCEAFVHPRSQSPWPTVVSAAPASTGAAVASTSYLGVPRMWSAISPATLATDRKQEELQWEQGPFKEQPGAGHRSSRGYKQRQRGLHAIYRYRNRREPEF</sequence>
<dbReference type="InterPro" id="IPR016024">
    <property type="entry name" value="ARM-type_fold"/>
</dbReference>
<evidence type="ECO:0000256" key="1">
    <source>
        <dbReference type="SAM" id="MobiDB-lite"/>
    </source>
</evidence>
<dbReference type="SUPFAM" id="SSF48371">
    <property type="entry name" value="ARM repeat"/>
    <property type="match status" value="1"/>
</dbReference>
<reference evidence="2 3" key="1">
    <citation type="journal article" date="2024" name="Nat. Commun.">
        <title>Phylogenomics reveals the evolutionary origins of lichenization in chlorophyte algae.</title>
        <authorList>
            <person name="Puginier C."/>
            <person name="Libourel C."/>
            <person name="Otte J."/>
            <person name="Skaloud P."/>
            <person name="Haon M."/>
            <person name="Grisel S."/>
            <person name="Petersen M."/>
            <person name="Berrin J.G."/>
            <person name="Delaux P.M."/>
            <person name="Dal Grande F."/>
            <person name="Keller J."/>
        </authorList>
    </citation>
    <scope>NUCLEOTIDE SEQUENCE [LARGE SCALE GENOMIC DNA]</scope>
    <source>
        <strain evidence="2 3">SAG 216-7</strain>
    </source>
</reference>